<dbReference type="GO" id="GO:0005634">
    <property type="term" value="C:nucleus"/>
    <property type="evidence" value="ECO:0007669"/>
    <property type="project" value="UniProtKB-SubCell"/>
</dbReference>
<feature type="compositionally biased region" description="Basic and acidic residues" evidence="15">
    <location>
        <begin position="534"/>
        <end position="555"/>
    </location>
</feature>
<keyword evidence="9 14" id="KW-0460">Magnesium</keyword>
<dbReference type="InterPro" id="IPR043519">
    <property type="entry name" value="NT_sf"/>
</dbReference>
<dbReference type="Pfam" id="PF04928">
    <property type="entry name" value="PAP_central"/>
    <property type="match status" value="1"/>
</dbReference>
<evidence type="ECO:0000256" key="6">
    <source>
        <dbReference type="ARBA" id="ARBA00022723"/>
    </source>
</evidence>
<feature type="compositionally biased region" description="Basic and acidic residues" evidence="15">
    <location>
        <begin position="575"/>
        <end position="628"/>
    </location>
</feature>
<dbReference type="Gene3D" id="1.10.1410.10">
    <property type="match status" value="1"/>
</dbReference>
<dbReference type="GO" id="GO:0003723">
    <property type="term" value="F:RNA binding"/>
    <property type="evidence" value="ECO:0007669"/>
    <property type="project" value="UniProtKB-UniRule"/>
</dbReference>
<dbReference type="InterPro" id="IPR048840">
    <property type="entry name" value="PolA_pol_NTPase"/>
</dbReference>
<dbReference type="GO" id="GO:1990817">
    <property type="term" value="F:poly(A) RNA polymerase activity"/>
    <property type="evidence" value="ECO:0007669"/>
    <property type="project" value="UniProtKB-UniRule"/>
</dbReference>
<accession>E4YQS5</accession>
<feature type="binding site" evidence="13">
    <location>
        <begin position="95"/>
        <end position="97"/>
    </location>
    <ligand>
        <name>ATP</name>
        <dbReference type="ChEBI" id="CHEBI:30616"/>
    </ligand>
</feature>
<feature type="domain" description="Poly(A) polymerase nucleotidyltransferase" evidence="18">
    <location>
        <begin position="3"/>
        <end position="197"/>
    </location>
</feature>
<dbReference type="GO" id="GO:0005524">
    <property type="term" value="F:ATP binding"/>
    <property type="evidence" value="ECO:0007669"/>
    <property type="project" value="UniProtKB-UniRule"/>
</dbReference>
<evidence type="ECO:0000256" key="3">
    <source>
        <dbReference type="ARBA" id="ARBA00010912"/>
    </source>
</evidence>
<evidence type="ECO:0000259" key="18">
    <source>
        <dbReference type="Pfam" id="PF20750"/>
    </source>
</evidence>
<dbReference type="EC" id="2.7.7.19" evidence="12"/>
<evidence type="ECO:0000256" key="10">
    <source>
        <dbReference type="ARBA" id="ARBA00023242"/>
    </source>
</evidence>
<feature type="binding site" evidence="13">
    <location>
        <begin position="82"/>
        <end position="84"/>
    </location>
    <ligand>
        <name>ATP</name>
        <dbReference type="ChEBI" id="CHEBI:30616"/>
    </ligand>
</feature>
<reference evidence="19" key="1">
    <citation type="journal article" date="2010" name="Science">
        <title>Plasticity of animal genome architecture unmasked by rapid evolution of a pelagic tunicate.</title>
        <authorList>
            <person name="Denoeud F."/>
            <person name="Henriet S."/>
            <person name="Mungpakdee S."/>
            <person name="Aury J.M."/>
            <person name="Da Silva C."/>
            <person name="Brinkmann H."/>
            <person name="Mikhaleva J."/>
            <person name="Olsen L.C."/>
            <person name="Jubin C."/>
            <person name="Canestro C."/>
            <person name="Bouquet J.M."/>
            <person name="Danks G."/>
            <person name="Poulain J."/>
            <person name="Campsteijn C."/>
            <person name="Adamski M."/>
            <person name="Cross I."/>
            <person name="Yadetie F."/>
            <person name="Muffato M."/>
            <person name="Louis A."/>
            <person name="Butcher S."/>
            <person name="Tsagkogeorga G."/>
            <person name="Konrad A."/>
            <person name="Singh S."/>
            <person name="Jensen M.F."/>
            <person name="Cong E.H."/>
            <person name="Eikeseth-Otteraa H."/>
            <person name="Noel B."/>
            <person name="Anthouard V."/>
            <person name="Porcel B.M."/>
            <person name="Kachouri-Lafond R."/>
            <person name="Nishino A."/>
            <person name="Ugolini M."/>
            <person name="Chourrout P."/>
            <person name="Nishida H."/>
            <person name="Aasland R."/>
            <person name="Huzurbazar S."/>
            <person name="Westhof E."/>
            <person name="Delsuc F."/>
            <person name="Lehrach H."/>
            <person name="Reinhardt R."/>
            <person name="Weissenbach J."/>
            <person name="Roy S.W."/>
            <person name="Artiguenave F."/>
            <person name="Postlethwait J.H."/>
            <person name="Manak J.R."/>
            <person name="Thompson E.M."/>
            <person name="Jaillon O."/>
            <person name="Du Pasquier L."/>
            <person name="Boudinot P."/>
            <person name="Liberles D.A."/>
            <person name="Volff J.N."/>
            <person name="Philippe H."/>
            <person name="Lenhard B."/>
            <person name="Roest Crollius H."/>
            <person name="Wincker P."/>
            <person name="Chourrout D."/>
        </authorList>
    </citation>
    <scope>NUCLEOTIDE SEQUENCE [LARGE SCALE GENOMIC DNA]</scope>
</reference>
<feature type="binding site" evidence="13">
    <location>
        <position position="220"/>
    </location>
    <ligand>
        <name>ATP</name>
        <dbReference type="ChEBI" id="CHEBI:30616"/>
    </ligand>
</feature>
<dbReference type="Proteomes" id="UP000011014">
    <property type="component" value="Unassembled WGS sequence"/>
</dbReference>
<feature type="binding site" evidence="13">
    <location>
        <position position="211"/>
    </location>
    <ligand>
        <name>ATP</name>
        <dbReference type="ChEBI" id="CHEBI:30616"/>
    </ligand>
</feature>
<evidence type="ECO:0000256" key="14">
    <source>
        <dbReference type="PIRSR" id="PIRSR018425-2"/>
    </source>
</evidence>
<comment type="subcellular location">
    <subcellularLocation>
        <location evidence="2 12">Nucleus</location>
    </subcellularLocation>
</comment>
<dbReference type="PANTHER" id="PTHR10682:SF10">
    <property type="entry name" value="POLYNUCLEOTIDE ADENYLYLTRANSFERASE"/>
    <property type="match status" value="1"/>
</dbReference>
<keyword evidence="5 12" id="KW-0808">Transferase</keyword>
<comment type="cofactor">
    <cofactor evidence="14">
        <name>Mg(2+)</name>
        <dbReference type="ChEBI" id="CHEBI:18420"/>
    </cofactor>
    <text evidence="14">Binds 2 magnesium ions. Also active with manganese.</text>
</comment>
<comment type="similarity">
    <text evidence="3 12">Belongs to the poly(A) polymerase family.</text>
</comment>
<dbReference type="InterPro" id="IPR007010">
    <property type="entry name" value="PolA_pol_RNA-bd_dom"/>
</dbReference>
<organism evidence="19">
    <name type="scientific">Oikopleura dioica</name>
    <name type="common">Tunicate</name>
    <dbReference type="NCBI Taxonomy" id="34765"/>
    <lineage>
        <taxon>Eukaryota</taxon>
        <taxon>Metazoa</taxon>
        <taxon>Chordata</taxon>
        <taxon>Tunicata</taxon>
        <taxon>Appendicularia</taxon>
        <taxon>Copelata</taxon>
        <taxon>Oikopleuridae</taxon>
        <taxon>Oikopleura</taxon>
    </lineage>
</organism>
<evidence type="ECO:0000256" key="5">
    <source>
        <dbReference type="ARBA" id="ARBA00022679"/>
    </source>
</evidence>
<feature type="binding site" evidence="13">
    <location>
        <position position="149"/>
    </location>
    <ligand>
        <name>ATP</name>
        <dbReference type="ChEBI" id="CHEBI:30616"/>
    </ligand>
</feature>
<dbReference type="InterPro" id="IPR011068">
    <property type="entry name" value="NuclTrfase_I-like_C"/>
</dbReference>
<evidence type="ECO:0000313" key="19">
    <source>
        <dbReference type="EMBL" id="CBY37820.1"/>
    </source>
</evidence>
<sequence>MFGITSALSVEGPTEKDKVMTEDLQKTIEPYGAFDTPDGLSHRIQVLTKLNELVKDFVRKVAKECRLPEHLHGELGGKIYTFGSYRLGVHTSDGDIDTLCVVPQHVTRHHFFTIFLDMLKKTEGVTECRDIREAFVPLIKLYFDGIDMDILFARLANNSKVPEDQDLRNIEILRNLEEKCVRSLNGCRVTDEILHLVPNIETFRLTLRAVKLWARRKGIYKNALGFIGGVCWAMLVARTCQVGLSCLEFLAIFQLYPNAAPSTLLEKFFLLFSKWDWPKPVFLKVPEDAPPGFTHPVWDPRFNPLDRSHLMPIITPAYPHQNSTFNVSRSTLSVMKQEIKDAYETTKQILQKTPNPDEPNTRLWADLFTRTDFFNKYKHFIVLSATADQQEQYQKWIGLVESNIRKLVNDLERNEYILIAHVNVDSIELDPAEEGQSPRYVCRWFLGLSFHRCEVKPNINLTSDIQRFTDLLHQAAISHNNYTPDMRVEARYVKRHNLVKFLTPELARTLKLSKSKEGRKSKTNAQNQSNGNTKKAEESESKNSQSKENKEKLETHQSSITMAKDIAITTNFDGQRTERSVKNSEEESAAETKSEKPAPQKIVQKENRKRALDDGDNDIFREKKRISEGADQAAKSIQLKFAQ</sequence>
<dbReference type="SUPFAM" id="SSF55003">
    <property type="entry name" value="PAP/Archaeal CCA-adding enzyme, C-terminal domain"/>
    <property type="match status" value="1"/>
</dbReference>
<dbReference type="Gene3D" id="3.30.460.10">
    <property type="entry name" value="Beta Polymerase, domain 2"/>
    <property type="match status" value="1"/>
</dbReference>
<dbReference type="PIRSF" id="PIRSF018425">
    <property type="entry name" value="PolyA_polymerase"/>
    <property type="match status" value="1"/>
</dbReference>
<dbReference type="SUPFAM" id="SSF81631">
    <property type="entry name" value="PAP/OAS1 substrate-binding domain"/>
    <property type="match status" value="1"/>
</dbReference>
<comment type="catalytic activity">
    <reaction evidence="11 12">
        <text>RNA(n) + ATP = RNA(n)-3'-adenine ribonucleotide + diphosphate</text>
        <dbReference type="Rhea" id="RHEA:11332"/>
        <dbReference type="Rhea" id="RHEA-COMP:14527"/>
        <dbReference type="Rhea" id="RHEA-COMP:17347"/>
        <dbReference type="ChEBI" id="CHEBI:30616"/>
        <dbReference type="ChEBI" id="CHEBI:33019"/>
        <dbReference type="ChEBI" id="CHEBI:140395"/>
        <dbReference type="ChEBI" id="CHEBI:173115"/>
        <dbReference type="EC" id="2.7.7.19"/>
    </reaction>
</comment>
<proteinExistence type="inferred from homology"/>
<dbReference type="SUPFAM" id="SSF81301">
    <property type="entry name" value="Nucleotidyltransferase"/>
    <property type="match status" value="1"/>
</dbReference>
<dbReference type="AlphaFoldDB" id="E4YQS5"/>
<evidence type="ECO:0000256" key="8">
    <source>
        <dbReference type="ARBA" id="ARBA00022840"/>
    </source>
</evidence>
<feature type="binding site" evidence="14">
    <location>
        <position position="95"/>
    </location>
    <ligand>
        <name>Mg(2+)</name>
        <dbReference type="ChEBI" id="CHEBI:18420"/>
        <label>2</label>
        <note>catalytic</note>
    </ligand>
</feature>
<evidence type="ECO:0000256" key="9">
    <source>
        <dbReference type="ARBA" id="ARBA00022842"/>
    </source>
</evidence>
<dbReference type="InterPro" id="IPR014492">
    <property type="entry name" value="PolyA_polymerase"/>
</dbReference>
<evidence type="ECO:0000259" key="16">
    <source>
        <dbReference type="Pfam" id="PF04926"/>
    </source>
</evidence>
<dbReference type="FunFam" id="1.10.1410.10:FF:000001">
    <property type="entry name" value="Putative poly(A) polymerase gamma"/>
    <property type="match status" value="1"/>
</dbReference>
<dbReference type="GO" id="GO:0006397">
    <property type="term" value="P:mRNA processing"/>
    <property type="evidence" value="ECO:0007669"/>
    <property type="project" value="UniProtKB-KW"/>
</dbReference>
<dbReference type="GO" id="GO:0046872">
    <property type="term" value="F:metal ion binding"/>
    <property type="evidence" value="ECO:0007669"/>
    <property type="project" value="UniProtKB-KW"/>
</dbReference>
<comment type="cofactor">
    <cofactor evidence="1">
        <name>Mn(2+)</name>
        <dbReference type="ChEBI" id="CHEBI:29035"/>
    </cofactor>
</comment>
<evidence type="ECO:0000256" key="12">
    <source>
        <dbReference type="PIRNR" id="PIRNR018425"/>
    </source>
</evidence>
<feature type="binding site" evidence="13">
    <location>
        <begin position="229"/>
        <end position="230"/>
    </location>
    <ligand>
        <name>ATP</name>
        <dbReference type="ChEBI" id="CHEBI:30616"/>
    </ligand>
</feature>
<feature type="region of interest" description="Disordered" evidence="15">
    <location>
        <begin position="512"/>
        <end position="643"/>
    </location>
</feature>
<evidence type="ECO:0000256" key="2">
    <source>
        <dbReference type="ARBA" id="ARBA00004123"/>
    </source>
</evidence>
<keyword evidence="7 12" id="KW-0547">Nucleotide-binding</keyword>
<keyword evidence="10 12" id="KW-0539">Nucleus</keyword>
<evidence type="ECO:0000256" key="4">
    <source>
        <dbReference type="ARBA" id="ARBA00022664"/>
    </source>
</evidence>
<evidence type="ECO:0000256" key="1">
    <source>
        <dbReference type="ARBA" id="ARBA00001936"/>
    </source>
</evidence>
<dbReference type="Pfam" id="PF04926">
    <property type="entry name" value="PAP_RNA-bind"/>
    <property type="match status" value="1"/>
</dbReference>
<evidence type="ECO:0000256" key="11">
    <source>
        <dbReference type="ARBA" id="ARBA00048830"/>
    </source>
</evidence>
<feature type="binding site" evidence="13">
    <location>
        <position position="91"/>
    </location>
    <ligand>
        <name>ATP</name>
        <dbReference type="ChEBI" id="CHEBI:30616"/>
    </ligand>
</feature>
<keyword evidence="4 12" id="KW-0507">mRNA processing</keyword>
<evidence type="ECO:0000259" key="17">
    <source>
        <dbReference type="Pfam" id="PF04928"/>
    </source>
</evidence>
<dbReference type="InterPro" id="IPR007012">
    <property type="entry name" value="PolA_pol_cen_dom"/>
</dbReference>
<dbReference type="Pfam" id="PF20750">
    <property type="entry name" value="PAP_NTPase"/>
    <property type="match status" value="1"/>
</dbReference>
<evidence type="ECO:0000256" key="15">
    <source>
        <dbReference type="SAM" id="MobiDB-lite"/>
    </source>
</evidence>
<keyword evidence="6 14" id="KW-0479">Metal-binding</keyword>
<gene>
    <name evidence="19" type="ORF">GSOID_T00031306001</name>
</gene>
<evidence type="ECO:0000256" key="7">
    <source>
        <dbReference type="ARBA" id="ARBA00022741"/>
    </source>
</evidence>
<dbReference type="Gene3D" id="3.30.70.590">
    <property type="entry name" value="Poly(A) polymerase predicted RNA binding domain"/>
    <property type="match status" value="1"/>
</dbReference>
<feature type="binding site" evidence="14">
    <location>
        <position position="97"/>
    </location>
    <ligand>
        <name>Mg(2+)</name>
        <dbReference type="ChEBI" id="CHEBI:18420"/>
        <label>1</label>
        <note>catalytic</note>
    </ligand>
</feature>
<feature type="binding site" evidence="14">
    <location>
        <position position="95"/>
    </location>
    <ligand>
        <name>Mg(2+)</name>
        <dbReference type="ChEBI" id="CHEBI:18420"/>
        <label>1</label>
        <note>catalytic</note>
    </ligand>
</feature>
<protein>
    <recommendedName>
        <fullName evidence="12">Poly(A) polymerase</fullName>
        <ecNumber evidence="12">2.7.7.19</ecNumber>
    </recommendedName>
</protein>
<name>E4YQS5_OIKDI</name>
<feature type="compositionally biased region" description="Polar residues" evidence="15">
    <location>
        <begin position="523"/>
        <end position="533"/>
    </location>
</feature>
<dbReference type="EMBL" id="FN655065">
    <property type="protein sequence ID" value="CBY37820.1"/>
    <property type="molecule type" value="Genomic_DNA"/>
</dbReference>
<dbReference type="FunFam" id="3.30.460.10:FF:000002">
    <property type="entry name" value="Poly(A) polymerase alpha, putative"/>
    <property type="match status" value="1"/>
</dbReference>
<evidence type="ECO:0000256" key="13">
    <source>
        <dbReference type="PIRSR" id="PIRSR018425-1"/>
    </source>
</evidence>
<feature type="domain" description="Poly(A) polymerase central" evidence="17">
    <location>
        <begin position="202"/>
        <end position="353"/>
    </location>
</feature>
<feature type="binding site" evidence="14">
    <location>
        <position position="149"/>
    </location>
    <ligand>
        <name>Mg(2+)</name>
        <dbReference type="ChEBI" id="CHEBI:18420"/>
        <label>2</label>
        <note>catalytic</note>
    </ligand>
</feature>
<feature type="binding site" evidence="14">
    <location>
        <position position="97"/>
    </location>
    <ligand>
        <name>Mg(2+)</name>
        <dbReference type="ChEBI" id="CHEBI:18420"/>
        <label>2</label>
        <note>catalytic</note>
    </ligand>
</feature>
<dbReference type="PANTHER" id="PTHR10682">
    <property type="entry name" value="POLY A POLYMERASE"/>
    <property type="match status" value="1"/>
</dbReference>
<dbReference type="CDD" id="cd05402">
    <property type="entry name" value="NT_PAP_TUTase"/>
    <property type="match status" value="1"/>
</dbReference>
<dbReference type="GO" id="GO:0031123">
    <property type="term" value="P:RNA 3'-end processing"/>
    <property type="evidence" value="ECO:0007669"/>
    <property type="project" value="InterPro"/>
</dbReference>
<comment type="function">
    <text evidence="12">Polymerase that creates the 3'-poly(A) tail of mRNA's.</text>
</comment>
<keyword evidence="8 12" id="KW-0067">ATP-binding</keyword>
<feature type="domain" description="Poly(A) polymerase RNA-binding" evidence="16">
    <location>
        <begin position="372"/>
        <end position="428"/>
    </location>
</feature>